<evidence type="ECO:0000256" key="2">
    <source>
        <dbReference type="ARBA" id="ARBA00022723"/>
    </source>
</evidence>
<keyword evidence="1" id="KW-0004">4Fe-4S</keyword>
<dbReference type="Gene3D" id="3.40.50.720">
    <property type="entry name" value="NAD(P)-binding Rossmann-like Domain"/>
    <property type="match status" value="1"/>
</dbReference>
<keyword evidence="5" id="KW-0411">Iron-sulfur</keyword>
<organism evidence="6 7">
    <name type="scientific">candidate division WOR_3 bacterium SM23_60</name>
    <dbReference type="NCBI Taxonomy" id="1703780"/>
    <lineage>
        <taxon>Bacteria</taxon>
        <taxon>Bacteria division WOR-3</taxon>
    </lineage>
</organism>
<evidence type="ECO:0000256" key="4">
    <source>
        <dbReference type="ARBA" id="ARBA00023004"/>
    </source>
</evidence>
<evidence type="ECO:0000256" key="3">
    <source>
        <dbReference type="ARBA" id="ARBA00023002"/>
    </source>
</evidence>
<dbReference type="PANTHER" id="PTHR43498">
    <property type="entry name" value="FERREDOXIN:COB-COM HETERODISULFIDE REDUCTASE SUBUNIT A"/>
    <property type="match status" value="1"/>
</dbReference>
<evidence type="ECO:0000313" key="7">
    <source>
        <dbReference type="Proteomes" id="UP000051096"/>
    </source>
</evidence>
<keyword evidence="4" id="KW-0408">Iron</keyword>
<proteinExistence type="predicted"/>
<reference evidence="6 7" key="1">
    <citation type="journal article" date="2015" name="Microbiome">
        <title>Genomic resolution of linkages in carbon, nitrogen, and sulfur cycling among widespread estuary sediment bacteria.</title>
        <authorList>
            <person name="Baker B.J."/>
            <person name="Lazar C.S."/>
            <person name="Teske A.P."/>
            <person name="Dick G.J."/>
        </authorList>
    </citation>
    <scope>NUCLEOTIDE SEQUENCE [LARGE SCALE GENOMIC DNA]</scope>
    <source>
        <strain evidence="6">SM23_60</strain>
    </source>
</reference>
<dbReference type="AlphaFoldDB" id="A0A0S8GDL5"/>
<evidence type="ECO:0000256" key="5">
    <source>
        <dbReference type="ARBA" id="ARBA00023014"/>
    </source>
</evidence>
<protein>
    <submittedName>
        <fullName evidence="6">Heterodisulfide reductase</fullName>
    </submittedName>
</protein>
<evidence type="ECO:0000313" key="6">
    <source>
        <dbReference type="EMBL" id="KPK71203.1"/>
    </source>
</evidence>
<evidence type="ECO:0000256" key="1">
    <source>
        <dbReference type="ARBA" id="ARBA00022485"/>
    </source>
</evidence>
<comment type="caution">
    <text evidence="6">The sequence shown here is derived from an EMBL/GenBank/DDBJ whole genome shotgun (WGS) entry which is preliminary data.</text>
</comment>
<gene>
    <name evidence="6" type="ORF">AMJ87_07580</name>
</gene>
<dbReference type="EMBL" id="LJUO01000068">
    <property type="protein sequence ID" value="KPK71203.1"/>
    <property type="molecule type" value="Genomic_DNA"/>
</dbReference>
<name>A0A0S8GDL5_UNCW3</name>
<dbReference type="Pfam" id="PF12831">
    <property type="entry name" value="FAD_oxidored"/>
    <property type="match status" value="1"/>
</dbReference>
<keyword evidence="3" id="KW-0560">Oxidoreductase</keyword>
<dbReference type="PANTHER" id="PTHR43498:SF1">
    <property type="entry name" value="COB--COM HETERODISULFIDE REDUCTASE IRON-SULFUR SUBUNIT A"/>
    <property type="match status" value="1"/>
</dbReference>
<dbReference type="InterPro" id="IPR036188">
    <property type="entry name" value="FAD/NAD-bd_sf"/>
</dbReference>
<dbReference type="InterPro" id="IPR039650">
    <property type="entry name" value="HdrA-like"/>
</dbReference>
<dbReference type="GO" id="GO:0051539">
    <property type="term" value="F:4 iron, 4 sulfur cluster binding"/>
    <property type="evidence" value="ECO:0007669"/>
    <property type="project" value="UniProtKB-KW"/>
</dbReference>
<dbReference type="GO" id="GO:0016491">
    <property type="term" value="F:oxidoreductase activity"/>
    <property type="evidence" value="ECO:0007669"/>
    <property type="project" value="UniProtKB-KW"/>
</dbReference>
<dbReference type="GO" id="GO:0046872">
    <property type="term" value="F:metal ion binding"/>
    <property type="evidence" value="ECO:0007669"/>
    <property type="project" value="UniProtKB-KW"/>
</dbReference>
<dbReference type="Proteomes" id="UP000051096">
    <property type="component" value="Unassembled WGS sequence"/>
</dbReference>
<keyword evidence="2" id="KW-0479">Metal-binding</keyword>
<accession>A0A0S8GDL5</accession>
<sequence>MEKGVLVIGGGIAGMQAALDLANAGIRVYLVEKSPSIGGRMAQLDKCFPSMDCAI</sequence>
<dbReference type="SUPFAM" id="SSF51905">
    <property type="entry name" value="FAD/NAD(P)-binding domain"/>
    <property type="match status" value="1"/>
</dbReference>